<accession>A0ACB7P5U1</accession>
<evidence type="ECO:0000313" key="1">
    <source>
        <dbReference type="EMBL" id="KAH6628282.1"/>
    </source>
</evidence>
<sequence>MKFLSLLALAAAATAAVMPNAASPDAAAPAADTMAINEQGQQAAAAAPQADAANAQPNHWYPPPPPPPPGCRPGAYSCTTTNNGWRVCDVSGHWVFAGYCGWNQHCQMNWQNQSPYCVPNY</sequence>
<comment type="caution">
    <text evidence="1">The sequence shown here is derived from an EMBL/GenBank/DDBJ whole genome shotgun (WGS) entry which is preliminary data.</text>
</comment>
<organism evidence="1 2">
    <name type="scientific">Chaetomium tenue</name>
    <dbReference type="NCBI Taxonomy" id="1854479"/>
    <lineage>
        <taxon>Eukaryota</taxon>
        <taxon>Fungi</taxon>
        <taxon>Dikarya</taxon>
        <taxon>Ascomycota</taxon>
        <taxon>Pezizomycotina</taxon>
        <taxon>Sordariomycetes</taxon>
        <taxon>Sordariomycetidae</taxon>
        <taxon>Sordariales</taxon>
        <taxon>Chaetomiaceae</taxon>
        <taxon>Chaetomium</taxon>
    </lineage>
</organism>
<dbReference type="EMBL" id="JAGIZQ010000005">
    <property type="protein sequence ID" value="KAH6628282.1"/>
    <property type="molecule type" value="Genomic_DNA"/>
</dbReference>
<evidence type="ECO:0000313" key="2">
    <source>
        <dbReference type="Proteomes" id="UP000724584"/>
    </source>
</evidence>
<name>A0ACB7P5U1_9PEZI</name>
<reference evidence="1 2" key="1">
    <citation type="journal article" date="2021" name="Nat. Commun.">
        <title>Genetic determinants of endophytism in the Arabidopsis root mycobiome.</title>
        <authorList>
            <person name="Mesny F."/>
            <person name="Miyauchi S."/>
            <person name="Thiergart T."/>
            <person name="Pickel B."/>
            <person name="Atanasova L."/>
            <person name="Karlsson M."/>
            <person name="Huettel B."/>
            <person name="Barry K.W."/>
            <person name="Haridas S."/>
            <person name="Chen C."/>
            <person name="Bauer D."/>
            <person name="Andreopoulos W."/>
            <person name="Pangilinan J."/>
            <person name="LaButti K."/>
            <person name="Riley R."/>
            <person name="Lipzen A."/>
            <person name="Clum A."/>
            <person name="Drula E."/>
            <person name="Henrissat B."/>
            <person name="Kohler A."/>
            <person name="Grigoriev I.V."/>
            <person name="Martin F.M."/>
            <person name="Hacquard S."/>
        </authorList>
    </citation>
    <scope>NUCLEOTIDE SEQUENCE [LARGE SCALE GENOMIC DNA]</scope>
    <source>
        <strain evidence="1 2">MPI-SDFR-AT-0079</strain>
    </source>
</reference>
<dbReference type="Proteomes" id="UP000724584">
    <property type="component" value="Unassembled WGS sequence"/>
</dbReference>
<gene>
    <name evidence="1" type="ORF">F5144DRAFT_654459</name>
</gene>
<protein>
    <submittedName>
        <fullName evidence="1">Uncharacterized protein</fullName>
    </submittedName>
</protein>
<proteinExistence type="predicted"/>
<keyword evidence="2" id="KW-1185">Reference proteome</keyword>